<comment type="caution">
    <text evidence="1">The sequence shown here is derived from an EMBL/GenBank/DDBJ whole genome shotgun (WGS) entry which is preliminary data.</text>
</comment>
<dbReference type="AlphaFoldDB" id="A0A849CBX7"/>
<protein>
    <submittedName>
        <fullName evidence="1">Uncharacterized protein</fullName>
    </submittedName>
</protein>
<evidence type="ECO:0000313" key="1">
    <source>
        <dbReference type="EMBL" id="NNH70471.1"/>
    </source>
</evidence>
<proteinExistence type="predicted"/>
<dbReference type="EMBL" id="JABELX010000004">
    <property type="protein sequence ID" value="NNH70471.1"/>
    <property type="molecule type" value="Genomic_DNA"/>
</dbReference>
<evidence type="ECO:0000313" key="2">
    <source>
        <dbReference type="Proteomes" id="UP000586827"/>
    </source>
</evidence>
<organism evidence="1 2">
    <name type="scientific">Nocardia uniformis</name>
    <dbReference type="NCBI Taxonomy" id="53432"/>
    <lineage>
        <taxon>Bacteria</taxon>
        <taxon>Bacillati</taxon>
        <taxon>Actinomycetota</taxon>
        <taxon>Actinomycetes</taxon>
        <taxon>Mycobacteriales</taxon>
        <taxon>Nocardiaceae</taxon>
        <taxon>Nocardia</taxon>
    </lineage>
</organism>
<dbReference type="RefSeq" id="WP_067526665.1">
    <property type="nucleotide sequence ID" value="NZ_JABELX010000004.1"/>
</dbReference>
<sequence>MALPIAGRSRKLRARDWTAFAAEIGLPERAAMSARELALNAAASVAFTELPFHDSPLRMVERELRRRRMELAQ</sequence>
<keyword evidence="2" id="KW-1185">Reference proteome</keyword>
<name>A0A849CBX7_9NOCA</name>
<accession>A0A849CBX7</accession>
<gene>
    <name evidence="1" type="ORF">HLB23_11455</name>
</gene>
<dbReference type="Proteomes" id="UP000586827">
    <property type="component" value="Unassembled WGS sequence"/>
</dbReference>
<reference evidence="1 2" key="1">
    <citation type="submission" date="2020-05" db="EMBL/GenBank/DDBJ databases">
        <title>MicrobeNet Type strains.</title>
        <authorList>
            <person name="Nicholson A.C."/>
        </authorList>
    </citation>
    <scope>NUCLEOTIDE SEQUENCE [LARGE SCALE GENOMIC DNA]</scope>
    <source>
        <strain evidence="1 2">JCM 3224</strain>
    </source>
</reference>